<evidence type="ECO:0000313" key="2">
    <source>
        <dbReference type="EMBL" id="UYQ71233.1"/>
    </source>
</evidence>
<feature type="domain" description="Transcription regulator PadR N-terminal" evidence="1">
    <location>
        <begin position="8"/>
        <end position="80"/>
    </location>
</feature>
<reference evidence="2" key="1">
    <citation type="submission" date="2022-10" db="EMBL/GenBank/DDBJ databases">
        <title>YIM 151497 complete genome.</title>
        <authorList>
            <person name="Chen X."/>
        </authorList>
    </citation>
    <scope>NUCLEOTIDE SEQUENCE</scope>
    <source>
        <strain evidence="2">YIM 151497</strain>
    </source>
</reference>
<dbReference type="InterPro" id="IPR005149">
    <property type="entry name" value="Tscrpt_reg_PadR_N"/>
</dbReference>
<organism evidence="2 3">
    <name type="scientific">Pelagibacterium flavum</name>
    <dbReference type="NCBI Taxonomy" id="2984530"/>
    <lineage>
        <taxon>Bacteria</taxon>
        <taxon>Pseudomonadati</taxon>
        <taxon>Pseudomonadota</taxon>
        <taxon>Alphaproteobacteria</taxon>
        <taxon>Hyphomicrobiales</taxon>
        <taxon>Devosiaceae</taxon>
        <taxon>Pelagibacterium</taxon>
    </lineage>
</organism>
<keyword evidence="3" id="KW-1185">Reference proteome</keyword>
<accession>A0ABY6IKW6</accession>
<dbReference type="Pfam" id="PF03551">
    <property type="entry name" value="PadR"/>
    <property type="match status" value="1"/>
</dbReference>
<name>A0ABY6IKW6_9HYPH</name>
<dbReference type="PANTHER" id="PTHR43252:SF6">
    <property type="entry name" value="NEGATIVE TRANSCRIPTION REGULATOR PADR"/>
    <property type="match status" value="1"/>
</dbReference>
<sequence length="190" mass="21209">MNVRTLCLSFLYTQDASGYEIRKLCTEGGGAYFVEASFGSIYPALAKLEDDELVTSRIEHQDGKPSKKIYSITEAGRAAFCDALHEPLGDDVFRSPFLLFARFAHLLDPDLVKSRIEDRLAYLDAQIVELKELQREIEGGDDTSHTNDAWVISYGITCLEVAHRHLHTHMHSLIASARPDKARAGQQAAE</sequence>
<dbReference type="Proteomes" id="UP001163882">
    <property type="component" value="Chromosome"/>
</dbReference>
<dbReference type="PANTHER" id="PTHR43252">
    <property type="entry name" value="TRANSCRIPTIONAL REGULATOR YQJI"/>
    <property type="match status" value="1"/>
</dbReference>
<protein>
    <submittedName>
        <fullName evidence="2">PadR family transcriptional regulator</fullName>
    </submittedName>
</protein>
<evidence type="ECO:0000313" key="3">
    <source>
        <dbReference type="Proteomes" id="UP001163882"/>
    </source>
</evidence>
<proteinExistence type="predicted"/>
<dbReference type="Gene3D" id="1.10.10.10">
    <property type="entry name" value="Winged helix-like DNA-binding domain superfamily/Winged helix DNA-binding domain"/>
    <property type="match status" value="1"/>
</dbReference>
<dbReference type="SUPFAM" id="SSF46785">
    <property type="entry name" value="Winged helix' DNA-binding domain"/>
    <property type="match status" value="1"/>
</dbReference>
<dbReference type="InterPro" id="IPR036388">
    <property type="entry name" value="WH-like_DNA-bd_sf"/>
</dbReference>
<dbReference type="RefSeq" id="WP_264224888.1">
    <property type="nucleotide sequence ID" value="NZ_CP107716.1"/>
</dbReference>
<gene>
    <name evidence="2" type="ORF">OF122_14415</name>
</gene>
<dbReference type="InterPro" id="IPR036390">
    <property type="entry name" value="WH_DNA-bd_sf"/>
</dbReference>
<evidence type="ECO:0000259" key="1">
    <source>
        <dbReference type="Pfam" id="PF03551"/>
    </source>
</evidence>
<dbReference type="EMBL" id="CP107716">
    <property type="protein sequence ID" value="UYQ71233.1"/>
    <property type="molecule type" value="Genomic_DNA"/>
</dbReference>